<sequence>MGIGDVCDCGLGGALPICCTQYKWPKVSLSEPGATGALDESNLGNGSYSAKRLKRLAPPFEVRASAEARGKGKSSDVTVTWSTGHLTLNALLRTHTSGFGACHVPCIESLNSAGDHRKWNVTVGRPDRLHPDEHHWPMVEKSSQTPKLLGACAQLNNRTNCGGLRIFRSLGLPPADAEPLRPCCFRPPMSQTPKSAPARIQPHLPTHGDHPIRRRRFRLSPSSTVVLKENRLFAHVLDIAANSHRFYLTYLRYLSAADLYDTLRAAVRMVKEGAPDVT</sequence>
<dbReference type="EMBL" id="CP019476">
    <property type="protein sequence ID" value="UQC83725.1"/>
    <property type="molecule type" value="Genomic_DNA"/>
</dbReference>
<dbReference type="RefSeq" id="XP_049145344.1">
    <property type="nucleotide sequence ID" value="XM_049288200.1"/>
</dbReference>
<protein>
    <submittedName>
        <fullName evidence="2">Uncharacterized protein</fullName>
    </submittedName>
</protein>
<evidence type="ECO:0000313" key="2">
    <source>
        <dbReference type="EMBL" id="UQC83725.1"/>
    </source>
</evidence>
<gene>
    <name evidence="2" type="ORF">CLUP02_09221</name>
</gene>
<evidence type="ECO:0000313" key="3">
    <source>
        <dbReference type="Proteomes" id="UP000830671"/>
    </source>
</evidence>
<evidence type="ECO:0000256" key="1">
    <source>
        <dbReference type="SAM" id="MobiDB-lite"/>
    </source>
</evidence>
<proteinExistence type="predicted"/>
<accession>A0A9Q8SV95</accession>
<name>A0A9Q8SV95_9PEZI</name>
<dbReference type="GeneID" id="73343210"/>
<keyword evidence="3" id="KW-1185">Reference proteome</keyword>
<dbReference type="Proteomes" id="UP000830671">
    <property type="component" value="Chromosome 4"/>
</dbReference>
<organism evidence="2 3">
    <name type="scientific">Colletotrichum lupini</name>
    <dbReference type="NCBI Taxonomy" id="145971"/>
    <lineage>
        <taxon>Eukaryota</taxon>
        <taxon>Fungi</taxon>
        <taxon>Dikarya</taxon>
        <taxon>Ascomycota</taxon>
        <taxon>Pezizomycotina</taxon>
        <taxon>Sordariomycetes</taxon>
        <taxon>Hypocreomycetidae</taxon>
        <taxon>Glomerellales</taxon>
        <taxon>Glomerellaceae</taxon>
        <taxon>Colletotrichum</taxon>
        <taxon>Colletotrichum acutatum species complex</taxon>
    </lineage>
</organism>
<dbReference type="KEGG" id="clup:CLUP02_09221"/>
<feature type="region of interest" description="Disordered" evidence="1">
    <location>
        <begin position="191"/>
        <end position="211"/>
    </location>
</feature>
<dbReference type="AlphaFoldDB" id="A0A9Q8SV95"/>
<reference evidence="2" key="1">
    <citation type="journal article" date="2021" name="Mol. Plant Microbe Interact.">
        <title>Complete Genome Sequence of the Plant-Pathogenic Fungus Colletotrichum lupini.</title>
        <authorList>
            <person name="Baroncelli R."/>
            <person name="Pensec F."/>
            <person name="Da Lio D."/>
            <person name="Boufleur T."/>
            <person name="Vicente I."/>
            <person name="Sarrocco S."/>
            <person name="Picot A."/>
            <person name="Baraldi E."/>
            <person name="Sukno S."/>
            <person name="Thon M."/>
            <person name="Le Floch G."/>
        </authorList>
    </citation>
    <scope>NUCLEOTIDE SEQUENCE</scope>
    <source>
        <strain evidence="2">IMI 504893</strain>
    </source>
</reference>